<protein>
    <recommendedName>
        <fullName evidence="1">Aminoglycoside phosphotransferase domain-containing protein</fullName>
    </recommendedName>
</protein>
<dbReference type="SUPFAM" id="SSF56112">
    <property type="entry name" value="Protein kinase-like (PK-like)"/>
    <property type="match status" value="1"/>
</dbReference>
<evidence type="ECO:0000259" key="1">
    <source>
        <dbReference type="Pfam" id="PF01636"/>
    </source>
</evidence>
<dbReference type="Gene3D" id="3.90.1200.10">
    <property type="match status" value="1"/>
</dbReference>
<name>A0ABQ2VKF9_9ACTN</name>
<dbReference type="PANTHER" id="PTHR40086">
    <property type="entry name" value="PHOSPHOTRANSFERASE YTMP-RELATED"/>
    <property type="match status" value="1"/>
</dbReference>
<dbReference type="EMBL" id="BMRP01000030">
    <property type="protein sequence ID" value="GGU87836.1"/>
    <property type="molecule type" value="Genomic_DNA"/>
</dbReference>
<dbReference type="RefSeq" id="WP_189305668.1">
    <property type="nucleotide sequence ID" value="NZ_BMRP01000030.1"/>
</dbReference>
<feature type="domain" description="Aminoglycoside phosphotransferase" evidence="1">
    <location>
        <begin position="17"/>
        <end position="247"/>
    </location>
</feature>
<keyword evidence="3" id="KW-1185">Reference proteome</keyword>
<dbReference type="InterPro" id="IPR002575">
    <property type="entry name" value="Aminoglycoside_PTrfase"/>
</dbReference>
<dbReference type="Proteomes" id="UP000654471">
    <property type="component" value="Unassembled WGS sequence"/>
</dbReference>
<evidence type="ECO:0000313" key="2">
    <source>
        <dbReference type="EMBL" id="GGU87836.1"/>
    </source>
</evidence>
<organism evidence="2 3">
    <name type="scientific">Streptomyces albospinus</name>
    <dbReference type="NCBI Taxonomy" id="285515"/>
    <lineage>
        <taxon>Bacteria</taxon>
        <taxon>Bacillati</taxon>
        <taxon>Actinomycetota</taxon>
        <taxon>Actinomycetes</taxon>
        <taxon>Kitasatosporales</taxon>
        <taxon>Streptomycetaceae</taxon>
        <taxon>Streptomyces</taxon>
    </lineage>
</organism>
<gene>
    <name evidence="2" type="ORF">GCM10010211_62580</name>
</gene>
<evidence type="ECO:0000313" key="3">
    <source>
        <dbReference type="Proteomes" id="UP000654471"/>
    </source>
</evidence>
<dbReference type="PANTHER" id="PTHR40086:SF1">
    <property type="entry name" value="CELL CYCLE REGULATOR CCRZ"/>
    <property type="match status" value="1"/>
</dbReference>
<proteinExistence type="predicted"/>
<dbReference type="InterPro" id="IPR052077">
    <property type="entry name" value="CcrZ_PhaseVar_Mediator"/>
</dbReference>
<dbReference type="Pfam" id="PF01636">
    <property type="entry name" value="APH"/>
    <property type="match status" value="1"/>
</dbReference>
<dbReference type="InterPro" id="IPR011009">
    <property type="entry name" value="Kinase-like_dom_sf"/>
</dbReference>
<reference evidence="3" key="1">
    <citation type="journal article" date="2019" name="Int. J. Syst. Evol. Microbiol.">
        <title>The Global Catalogue of Microorganisms (GCM) 10K type strain sequencing project: providing services to taxonomists for standard genome sequencing and annotation.</title>
        <authorList>
            <consortium name="The Broad Institute Genomics Platform"/>
            <consortium name="The Broad Institute Genome Sequencing Center for Infectious Disease"/>
            <person name="Wu L."/>
            <person name="Ma J."/>
        </authorList>
    </citation>
    <scope>NUCLEOTIDE SEQUENCE [LARGE SCALE GENOMIC DNA]</scope>
    <source>
        <strain evidence="3">JCM 3399</strain>
    </source>
</reference>
<sequence>MNHQELYAVALATTETAAGYYNRNTGLDTPEGRVNVRIPLPGADVMDVRLWREEEVLAAVRPYVDHAPELRHVSQRPRFQVQSFIDGRLLDGFSPRGSAVPGHVLDDVVRLLAQLSAIPAEKLPSLPGEWPVAGDSTGFGRRLSALTRRIHADHLAEYGEVFAYFGFPADPLAGTEERWAALTSRPFSVLHADLHRKNMIVSGGATWFLDWELALWGDPVYELAIHLHKMDYPEDQREALVARWLRAMPAGCTAGWRRDVAAYLRHERLKSAVVDTVRYSKQLAAPGTDPAFGAFLVSRLAKKVNAARRDWGVVSDVTTEDIRAGLRRGPTHRSP</sequence>
<accession>A0ABQ2VKF9</accession>
<comment type="caution">
    <text evidence="2">The sequence shown here is derived from an EMBL/GenBank/DDBJ whole genome shotgun (WGS) entry which is preliminary data.</text>
</comment>